<dbReference type="AlphaFoldDB" id="A0AAE3YNY9"/>
<dbReference type="PANTHER" id="PTHR31571:SF1">
    <property type="entry name" value="ALTERED INHERITANCE OF MITOCHONDRIA PROTEIN 6"/>
    <property type="match status" value="1"/>
</dbReference>
<protein>
    <recommendedName>
        <fullName evidence="1">Altered inheritance of mitochondria protein 6</fullName>
    </recommendedName>
</protein>
<keyword evidence="2" id="KW-0732">Signal</keyword>
<evidence type="ECO:0000313" key="4">
    <source>
        <dbReference type="Proteomes" id="UP001183643"/>
    </source>
</evidence>
<keyword evidence="3" id="KW-0378">Hydrolase</keyword>
<dbReference type="RefSeq" id="WP_310368665.1">
    <property type="nucleotide sequence ID" value="NZ_JAVDYB010000001.1"/>
</dbReference>
<evidence type="ECO:0000313" key="3">
    <source>
        <dbReference type="EMBL" id="MDR7276502.1"/>
    </source>
</evidence>
<evidence type="ECO:0000256" key="1">
    <source>
        <dbReference type="ARBA" id="ARBA00014286"/>
    </source>
</evidence>
<comment type="caution">
    <text evidence="3">The sequence shown here is derived from an EMBL/GenBank/DDBJ whole genome shotgun (WGS) entry which is preliminary data.</text>
</comment>
<feature type="chain" id="PRO_5041902483" description="Altered inheritance of mitochondria protein 6" evidence="2">
    <location>
        <begin position="25"/>
        <end position="277"/>
    </location>
</feature>
<sequence length="277" mass="30625">MLRRMSTVLAVAAALLTVTQAAPAQAHGRTAPLPQAHAHNDYEHERPLLDALDHGFTSVEADIYLVGGELLVAHDPEDLQPGRTLAALYLDPLVERVRANRGRVYRGSPISLQLLIDIKNTGAATYTALDATLREYRTILSRYAYGRVTTGAVTAVISGDRPRELMESQTVRYAFYDGRMSDLTAGAPAEFIPLISDNWNNVFSWQGDGPMPADQRARLREIVRTAHEDGRRVRFWATPDTAGPARTAVWTELRRAGVDHINTDDLAGLEAFLRAKR</sequence>
<dbReference type="EMBL" id="JAVDYB010000001">
    <property type="protein sequence ID" value="MDR7276502.1"/>
    <property type="molecule type" value="Genomic_DNA"/>
</dbReference>
<dbReference type="GO" id="GO:0008081">
    <property type="term" value="F:phosphoric diester hydrolase activity"/>
    <property type="evidence" value="ECO:0007669"/>
    <property type="project" value="InterPro"/>
</dbReference>
<organism evidence="3 4">
    <name type="scientific">Catenuloplanes atrovinosus</name>
    <dbReference type="NCBI Taxonomy" id="137266"/>
    <lineage>
        <taxon>Bacteria</taxon>
        <taxon>Bacillati</taxon>
        <taxon>Actinomycetota</taxon>
        <taxon>Actinomycetes</taxon>
        <taxon>Micromonosporales</taxon>
        <taxon>Micromonosporaceae</taxon>
        <taxon>Catenuloplanes</taxon>
    </lineage>
</organism>
<dbReference type="InterPro" id="IPR017946">
    <property type="entry name" value="PLC-like_Pdiesterase_TIM-brl"/>
</dbReference>
<proteinExistence type="predicted"/>
<dbReference type="Gene3D" id="3.20.20.190">
    <property type="entry name" value="Phosphatidylinositol (PI) phosphodiesterase"/>
    <property type="match status" value="1"/>
</dbReference>
<keyword evidence="4" id="KW-1185">Reference proteome</keyword>
<name>A0AAE3YNY9_9ACTN</name>
<reference evidence="3" key="1">
    <citation type="submission" date="2023-07" db="EMBL/GenBank/DDBJ databases">
        <title>Sequencing the genomes of 1000 actinobacteria strains.</title>
        <authorList>
            <person name="Klenk H.-P."/>
        </authorList>
    </citation>
    <scope>NUCLEOTIDE SEQUENCE</scope>
    <source>
        <strain evidence="3">DSM 44707</strain>
    </source>
</reference>
<dbReference type="SUPFAM" id="SSF51695">
    <property type="entry name" value="PLC-like phosphodiesterases"/>
    <property type="match status" value="1"/>
</dbReference>
<feature type="signal peptide" evidence="2">
    <location>
        <begin position="1"/>
        <end position="24"/>
    </location>
</feature>
<dbReference type="Proteomes" id="UP001183643">
    <property type="component" value="Unassembled WGS sequence"/>
</dbReference>
<dbReference type="CDD" id="cd08577">
    <property type="entry name" value="PI-PLCc_GDPD_SF_unchar3"/>
    <property type="match status" value="1"/>
</dbReference>
<accession>A0AAE3YNY9</accession>
<gene>
    <name evidence="3" type="ORF">J2S41_003280</name>
</gene>
<dbReference type="InterPro" id="IPR051236">
    <property type="entry name" value="HAT_RTT109-like"/>
</dbReference>
<dbReference type="PANTHER" id="PTHR31571">
    <property type="entry name" value="ALTERED INHERITANCE OF MITOCHONDRIA PROTEIN 6"/>
    <property type="match status" value="1"/>
</dbReference>
<dbReference type="InterPro" id="IPR039559">
    <property type="entry name" value="AIM6_PI-PLC-like_dom"/>
</dbReference>
<dbReference type="Pfam" id="PF13653">
    <property type="entry name" value="GDPD_2"/>
    <property type="match status" value="1"/>
</dbReference>
<evidence type="ECO:0000256" key="2">
    <source>
        <dbReference type="SAM" id="SignalP"/>
    </source>
</evidence>
<dbReference type="GO" id="GO:0006629">
    <property type="term" value="P:lipid metabolic process"/>
    <property type="evidence" value="ECO:0007669"/>
    <property type="project" value="InterPro"/>
</dbReference>